<dbReference type="RefSeq" id="WP_073192871.1">
    <property type="nucleotide sequence ID" value="NZ_FQTW01000004.1"/>
</dbReference>
<dbReference type="OrthoDB" id="3179827at2"/>
<dbReference type="AlphaFoldDB" id="A0A1M4VPL7"/>
<dbReference type="EMBL" id="FQTW01000004">
    <property type="protein sequence ID" value="SHE71051.1"/>
    <property type="molecule type" value="Genomic_DNA"/>
</dbReference>
<dbReference type="Gene3D" id="3.80.10.10">
    <property type="entry name" value="Ribonuclease Inhibitor"/>
    <property type="match status" value="1"/>
</dbReference>
<gene>
    <name evidence="4" type="ORF">SAMN05444278_104164</name>
</gene>
<feature type="signal peptide" evidence="2">
    <location>
        <begin position="1"/>
        <end position="18"/>
    </location>
</feature>
<protein>
    <submittedName>
        <fullName evidence="4">Por secretion system C-terminal sorting domain-containing protein</fullName>
    </submittedName>
</protein>
<dbReference type="InterPro" id="IPR032675">
    <property type="entry name" value="LRR_dom_sf"/>
</dbReference>
<evidence type="ECO:0000313" key="5">
    <source>
        <dbReference type="Proteomes" id="UP000184462"/>
    </source>
</evidence>
<evidence type="ECO:0000256" key="2">
    <source>
        <dbReference type="SAM" id="SignalP"/>
    </source>
</evidence>
<feature type="chain" id="PRO_5012047546" evidence="2">
    <location>
        <begin position="19"/>
        <end position="310"/>
    </location>
</feature>
<feature type="domain" description="Secretion system C-terminal sorting" evidence="3">
    <location>
        <begin position="243"/>
        <end position="302"/>
    </location>
</feature>
<dbReference type="STRING" id="1155689.SAMN05444278_104164"/>
<reference evidence="4 5" key="1">
    <citation type="submission" date="2016-11" db="EMBL/GenBank/DDBJ databases">
        <authorList>
            <person name="Jaros S."/>
            <person name="Januszkiewicz K."/>
            <person name="Wedrychowicz H."/>
        </authorList>
    </citation>
    <scope>NUCLEOTIDE SEQUENCE [LARGE SCALE GENOMIC DNA]</scope>
    <source>
        <strain evidence="4 5">DSM 25661</strain>
    </source>
</reference>
<dbReference type="InterPro" id="IPR026444">
    <property type="entry name" value="Secre_tail"/>
</dbReference>
<name>A0A1M4VPL7_9FLAO</name>
<proteinExistence type="predicted"/>
<dbReference type="NCBIfam" id="TIGR04183">
    <property type="entry name" value="Por_Secre_tail"/>
    <property type="match status" value="1"/>
</dbReference>
<keyword evidence="1 2" id="KW-0732">Signal</keyword>
<keyword evidence="5" id="KW-1185">Reference proteome</keyword>
<evidence type="ECO:0000313" key="4">
    <source>
        <dbReference type="EMBL" id="SHE71051.1"/>
    </source>
</evidence>
<dbReference type="Pfam" id="PF18962">
    <property type="entry name" value="Por_Secre_tail"/>
    <property type="match status" value="1"/>
</dbReference>
<dbReference type="Proteomes" id="UP000184462">
    <property type="component" value="Unassembled WGS sequence"/>
</dbReference>
<evidence type="ECO:0000256" key="1">
    <source>
        <dbReference type="ARBA" id="ARBA00022729"/>
    </source>
</evidence>
<accession>A0A1M4VPL7</accession>
<evidence type="ECO:0000259" key="3">
    <source>
        <dbReference type="Pfam" id="PF18962"/>
    </source>
</evidence>
<sequence>MKKFLSLCIISFGLLTQAQTTTILDQNFEQALIDLNIDSDATINGQVLTADIENLVELDFSSLDAIDFQYLSPITDFTGIEDFTALEIINLTGQRYISISDSNADFLNQNINLKEIYMYEFDGGAVHIEFSQLDVSQLELLEYIDIRGGQRELIIDNPNFDYSGITIDIRANGLLRPSADNSSYSNSFMAHTCIKVNDPEDAVNQNTPYNTWTIIDNEFSSYSFSSNCNLSQTNIEKLNGINIYPNPVEDIIKFSNPHQIKINHVEVLDIRGKSVKNFNNPNQKINLSELKSGLYFIKINHTLNIKLLKQ</sequence>
<organism evidence="4 5">
    <name type="scientific">Psychroflexus salarius</name>
    <dbReference type="NCBI Taxonomy" id="1155689"/>
    <lineage>
        <taxon>Bacteria</taxon>
        <taxon>Pseudomonadati</taxon>
        <taxon>Bacteroidota</taxon>
        <taxon>Flavobacteriia</taxon>
        <taxon>Flavobacteriales</taxon>
        <taxon>Flavobacteriaceae</taxon>
        <taxon>Psychroflexus</taxon>
    </lineage>
</organism>